<reference evidence="8 9" key="1">
    <citation type="journal article" date="2016" name="Front. Microbiol.">
        <title>Comparative Genomic Analysis Reveals a Diverse Repertoire of Genes Involved in Prokaryote-Eukaryote Interactions within the Pseudovibrio Genus.</title>
        <authorList>
            <person name="Romano S."/>
            <person name="Fernandez-Guerra A."/>
            <person name="Reen F.J."/>
            <person name="Glockner F.O."/>
            <person name="Crowley S.P."/>
            <person name="O'Sullivan O."/>
            <person name="Cotter P.D."/>
            <person name="Adams C."/>
            <person name="Dobson A.D."/>
            <person name="O'Gara F."/>
        </authorList>
    </citation>
    <scope>NUCLEOTIDE SEQUENCE [LARGE SCALE GENOMIC DNA]</scope>
    <source>
        <strain evidence="8 9">Ad2</strain>
    </source>
</reference>
<protein>
    <submittedName>
        <fullName evidence="8">Octopine-binding periplasmic protein</fullName>
    </submittedName>
</protein>
<dbReference type="Gene3D" id="3.40.190.10">
    <property type="entry name" value="Periplasmic binding protein-like II"/>
    <property type="match status" value="2"/>
</dbReference>
<evidence type="ECO:0000259" key="6">
    <source>
        <dbReference type="SMART" id="SM00062"/>
    </source>
</evidence>
<dbReference type="SUPFAM" id="SSF53850">
    <property type="entry name" value="Periplasmic binding protein-like II"/>
    <property type="match status" value="1"/>
</dbReference>
<dbReference type="SMART" id="SM00079">
    <property type="entry name" value="PBPe"/>
    <property type="match status" value="1"/>
</dbReference>
<gene>
    <name evidence="8" type="primary">occT_1</name>
    <name evidence="8" type="ORF">PsAD2_04165</name>
</gene>
<dbReference type="GO" id="GO:0015276">
    <property type="term" value="F:ligand-gated monoatomic ion channel activity"/>
    <property type="evidence" value="ECO:0007669"/>
    <property type="project" value="InterPro"/>
</dbReference>
<dbReference type="GO" id="GO:0030313">
    <property type="term" value="C:cell envelope"/>
    <property type="evidence" value="ECO:0007669"/>
    <property type="project" value="UniProtKB-SubCell"/>
</dbReference>
<feature type="signal peptide" evidence="5">
    <location>
        <begin position="1"/>
        <end position="22"/>
    </location>
</feature>
<evidence type="ECO:0000313" key="9">
    <source>
        <dbReference type="Proteomes" id="UP000076577"/>
    </source>
</evidence>
<dbReference type="GO" id="GO:0016020">
    <property type="term" value="C:membrane"/>
    <property type="evidence" value="ECO:0007669"/>
    <property type="project" value="InterPro"/>
</dbReference>
<dbReference type="InterPro" id="IPR001638">
    <property type="entry name" value="Solute-binding_3/MltF_N"/>
</dbReference>
<dbReference type="InterPro" id="IPR018313">
    <property type="entry name" value="SBP_3_CS"/>
</dbReference>
<evidence type="ECO:0000313" key="8">
    <source>
        <dbReference type="EMBL" id="KZL08496.1"/>
    </source>
</evidence>
<dbReference type="OrthoDB" id="9807134at2"/>
<dbReference type="PATRIC" id="fig|989403.3.peg.4546"/>
<evidence type="ECO:0000256" key="1">
    <source>
        <dbReference type="ARBA" id="ARBA00004196"/>
    </source>
</evidence>
<dbReference type="PANTHER" id="PTHR35936">
    <property type="entry name" value="MEMBRANE-BOUND LYTIC MUREIN TRANSGLYCOSYLASE F"/>
    <property type="match status" value="1"/>
</dbReference>
<dbReference type="STRING" id="989403.SAMN05421798_101331"/>
<comment type="similarity">
    <text evidence="2 4">Belongs to the bacterial solute-binding protein 3 family.</text>
</comment>
<name>A0A165TZ23_9HYPH</name>
<organism evidence="8 9">
    <name type="scientific">Pseudovibrio axinellae</name>
    <dbReference type="NCBI Taxonomy" id="989403"/>
    <lineage>
        <taxon>Bacteria</taxon>
        <taxon>Pseudomonadati</taxon>
        <taxon>Pseudomonadota</taxon>
        <taxon>Alphaproteobacteria</taxon>
        <taxon>Hyphomicrobiales</taxon>
        <taxon>Stappiaceae</taxon>
        <taxon>Pseudovibrio</taxon>
    </lineage>
</organism>
<accession>A0A165TZ23</accession>
<keyword evidence="3 5" id="KW-0732">Signal</keyword>
<dbReference type="SMART" id="SM00062">
    <property type="entry name" value="PBPb"/>
    <property type="match status" value="1"/>
</dbReference>
<dbReference type="RefSeq" id="WP_068010247.1">
    <property type="nucleotide sequence ID" value="NZ_FOFM01000001.1"/>
</dbReference>
<evidence type="ECO:0000256" key="2">
    <source>
        <dbReference type="ARBA" id="ARBA00010333"/>
    </source>
</evidence>
<feature type="chain" id="PRO_5007867340" evidence="5">
    <location>
        <begin position="23"/>
        <end position="259"/>
    </location>
</feature>
<comment type="caution">
    <text evidence="8">The sequence shown here is derived from an EMBL/GenBank/DDBJ whole genome shotgun (WGS) entry which is preliminary data.</text>
</comment>
<dbReference type="Proteomes" id="UP000076577">
    <property type="component" value="Unassembled WGS sequence"/>
</dbReference>
<proteinExistence type="inferred from homology"/>
<feature type="domain" description="Solute-binding protein family 3/N-terminal" evidence="6">
    <location>
        <begin position="27"/>
        <end position="254"/>
    </location>
</feature>
<dbReference type="AlphaFoldDB" id="A0A165TZ23"/>
<evidence type="ECO:0000256" key="4">
    <source>
        <dbReference type="RuleBase" id="RU003744"/>
    </source>
</evidence>
<dbReference type="Pfam" id="PF00497">
    <property type="entry name" value="SBP_bac_3"/>
    <property type="match status" value="1"/>
</dbReference>
<dbReference type="InterPro" id="IPR001320">
    <property type="entry name" value="Iontro_rcpt_C"/>
</dbReference>
<comment type="subcellular location">
    <subcellularLocation>
        <location evidence="1">Cell envelope</location>
    </subcellularLocation>
</comment>
<sequence>MRILRLAAVAAVALTAISGAEAKDWTKVRMGTEGAYPPFNYTTADGTLTGFDVEIGNALCDELKLECTWVTQDWDGIIPGLIAGKYDTILASMSITPERMEKISFSKKYYNTPPGIAVRKDSELSEATTEGLEGVRLGAQGSTTHSQFAEEILSGSDIALYPTSEEYKLDLENGRVDAVVDDVMVLTEWVNSDQGSCCKILGTMQSIDRIHGEGAGIGVRQGDEDLAALFTKGIAALRANGKYKEINDKYFTFDVYGGE</sequence>
<dbReference type="EMBL" id="LMCB01000130">
    <property type="protein sequence ID" value="KZL08496.1"/>
    <property type="molecule type" value="Genomic_DNA"/>
</dbReference>
<evidence type="ECO:0000256" key="5">
    <source>
        <dbReference type="SAM" id="SignalP"/>
    </source>
</evidence>
<evidence type="ECO:0000259" key="7">
    <source>
        <dbReference type="SMART" id="SM00079"/>
    </source>
</evidence>
<evidence type="ECO:0000256" key="3">
    <source>
        <dbReference type="ARBA" id="ARBA00022729"/>
    </source>
</evidence>
<feature type="domain" description="Ionotropic glutamate receptor C-terminal" evidence="7">
    <location>
        <begin position="27"/>
        <end position="253"/>
    </location>
</feature>
<dbReference type="PANTHER" id="PTHR35936:SF19">
    <property type="entry name" value="AMINO-ACID-BINDING PROTEIN YXEM-RELATED"/>
    <property type="match status" value="1"/>
</dbReference>
<dbReference type="PROSITE" id="PS01039">
    <property type="entry name" value="SBP_BACTERIAL_3"/>
    <property type="match status" value="1"/>
</dbReference>
<keyword evidence="9" id="KW-1185">Reference proteome</keyword>